<evidence type="ECO:0000259" key="12">
    <source>
        <dbReference type="Pfam" id="PF00912"/>
    </source>
</evidence>
<dbReference type="SUPFAM" id="SSF53955">
    <property type="entry name" value="Lysozyme-like"/>
    <property type="match status" value="1"/>
</dbReference>
<evidence type="ECO:0000256" key="7">
    <source>
        <dbReference type="ARBA" id="ARBA00034000"/>
    </source>
</evidence>
<evidence type="ECO:0000313" key="13">
    <source>
        <dbReference type="EMBL" id="MBB4687307.1"/>
    </source>
</evidence>
<evidence type="ECO:0000313" key="14">
    <source>
        <dbReference type="Proteomes" id="UP000581769"/>
    </source>
</evidence>
<dbReference type="PANTHER" id="PTHR32282:SF34">
    <property type="entry name" value="PENICILLIN-BINDING PROTEIN 1A"/>
    <property type="match status" value="1"/>
</dbReference>
<protein>
    <submittedName>
        <fullName evidence="13">Membrane peptidoglycan carboxypeptidase</fullName>
    </submittedName>
</protein>
<dbReference type="EMBL" id="JACHMG010000001">
    <property type="protein sequence ID" value="MBB4687307.1"/>
    <property type="molecule type" value="Genomic_DNA"/>
</dbReference>
<evidence type="ECO:0000256" key="4">
    <source>
        <dbReference type="ARBA" id="ARBA00022679"/>
    </source>
</evidence>
<keyword evidence="10" id="KW-0812">Transmembrane</keyword>
<feature type="compositionally biased region" description="Low complexity" evidence="9">
    <location>
        <begin position="742"/>
        <end position="777"/>
    </location>
</feature>
<dbReference type="GO" id="GO:0009002">
    <property type="term" value="F:serine-type D-Ala-D-Ala carboxypeptidase activity"/>
    <property type="evidence" value="ECO:0007669"/>
    <property type="project" value="UniProtKB-EC"/>
</dbReference>
<comment type="catalytic activity">
    <reaction evidence="8">
        <text>[GlcNAc-(1-&gt;4)-Mur2Ac(oyl-L-Ala-gamma-D-Glu-L-Lys-D-Ala-D-Ala)](n)-di-trans,octa-cis-undecaprenyl diphosphate + beta-D-GlcNAc-(1-&gt;4)-Mur2Ac(oyl-L-Ala-gamma-D-Glu-L-Lys-D-Ala-D-Ala)-di-trans,octa-cis-undecaprenyl diphosphate = [GlcNAc-(1-&gt;4)-Mur2Ac(oyl-L-Ala-gamma-D-Glu-L-Lys-D-Ala-D-Ala)](n+1)-di-trans,octa-cis-undecaprenyl diphosphate + di-trans,octa-cis-undecaprenyl diphosphate + H(+)</text>
        <dbReference type="Rhea" id="RHEA:23708"/>
        <dbReference type="Rhea" id="RHEA-COMP:9602"/>
        <dbReference type="Rhea" id="RHEA-COMP:9603"/>
        <dbReference type="ChEBI" id="CHEBI:15378"/>
        <dbReference type="ChEBI" id="CHEBI:58405"/>
        <dbReference type="ChEBI" id="CHEBI:60033"/>
        <dbReference type="ChEBI" id="CHEBI:78435"/>
        <dbReference type="EC" id="2.4.99.28"/>
    </reaction>
</comment>
<feature type="compositionally biased region" description="Basic and acidic residues" evidence="9">
    <location>
        <begin position="9"/>
        <end position="22"/>
    </location>
</feature>
<feature type="region of interest" description="Disordered" evidence="9">
    <location>
        <begin position="1"/>
        <end position="73"/>
    </location>
</feature>
<evidence type="ECO:0000256" key="10">
    <source>
        <dbReference type="SAM" id="Phobius"/>
    </source>
</evidence>
<dbReference type="InterPro" id="IPR001264">
    <property type="entry name" value="Glyco_trans_51"/>
</dbReference>
<accession>A0A840J1E8</accession>
<dbReference type="InterPro" id="IPR012338">
    <property type="entry name" value="Beta-lactam/transpept-like"/>
</dbReference>
<proteinExistence type="predicted"/>
<keyword evidence="1 13" id="KW-0121">Carboxypeptidase</keyword>
<feature type="domain" description="Glycosyl transferase family 51" evidence="12">
    <location>
        <begin position="142"/>
        <end position="304"/>
    </location>
</feature>
<sequence length="805" mass="86988">MPPPPPAYPDREPELITHHEHNGTAFGYDPYDDRYDDYDEDARFAQYSDDADFDDDDPEGEESGKKGKAALTPTQRKKRRWKIVRRVLYALVGLFVVVPAIAFVITYFTVSVPTPQDIKALQSQPINFYYANNQPMGRSVPADGDRELLQPNQVPEVVKHAVYSAEDASFETNSGFDVMAILRSAYNQVTGGTGGGSTISQQYIKQATKNDDPTLTRKWTELVKSFKLNNETSKSDIITGYLNIVYFGRGANGVAAAAKAYYGKDVAQLNPSEAALLAGMIQGPGRSEDQAYGKRRWTYVMDQMVANHWLSPADRAAAQFPKLIPKGSQNKKEDGNIDYFIQQRILDELEAKGYDEDKLYNTGAKIYTTIDPAAQKQAVESVQDNMKDQTDENIRGALVAVDPRTGGVLAYYGGPNTVKDSDGNDQLARDWANTPQNPGSSMKAYDLTAFLKLGKGLGETYDGSNNRMLGGRVVRNAGDSSNCSKQCTVKTAMERSVNTVFYDMVLNDVKPSRVAEAAKEAGVQPAPQGKGKLGTADANISLGGGATAVTPEDMAAGYSSFASGGIRRDQHFVSKLTNSQDETIFDLTTNQGKPAFDANSDKSKQIAGNVTEALIPVISHSKLKCPSGHQCAGKTGTQQYSPQDGDPKSYDDRNAQTWMVGYTPSVSVAAWIGGDGNKPLHDEDNQPIYGATIAGPTWQDFMDSYLEDKPSEKFDKVEPIGKEAFDAPSTTKRPTTTKEEAPTSTTTTPTTPTTTTPTTPTTSSSETTSRSRPPIFGGDPGDGFGDGGGAAGGVNGEPPRRTGTG</sequence>
<keyword evidence="10" id="KW-0472">Membrane</keyword>
<evidence type="ECO:0000256" key="5">
    <source>
        <dbReference type="ARBA" id="ARBA00022801"/>
    </source>
</evidence>
<dbReference type="Gene3D" id="3.40.710.10">
    <property type="entry name" value="DD-peptidase/beta-lactamase superfamily"/>
    <property type="match status" value="1"/>
</dbReference>
<evidence type="ECO:0000256" key="8">
    <source>
        <dbReference type="ARBA" id="ARBA00049902"/>
    </source>
</evidence>
<evidence type="ECO:0000256" key="9">
    <source>
        <dbReference type="SAM" id="MobiDB-lite"/>
    </source>
</evidence>
<feature type="compositionally biased region" description="Acidic residues" evidence="9">
    <location>
        <begin position="49"/>
        <end position="61"/>
    </location>
</feature>
<dbReference type="AlphaFoldDB" id="A0A840J1E8"/>
<dbReference type="InterPro" id="IPR050396">
    <property type="entry name" value="Glycosyltr_51/Transpeptidase"/>
</dbReference>
<dbReference type="Pfam" id="PF00912">
    <property type="entry name" value="Transgly"/>
    <property type="match status" value="1"/>
</dbReference>
<gene>
    <name evidence="13" type="ORF">BJY18_004792</name>
</gene>
<evidence type="ECO:0000259" key="11">
    <source>
        <dbReference type="Pfam" id="PF00905"/>
    </source>
</evidence>
<feature type="transmembrane region" description="Helical" evidence="10">
    <location>
        <begin position="87"/>
        <end position="110"/>
    </location>
</feature>
<feature type="compositionally biased region" description="Basic and acidic residues" evidence="9">
    <location>
        <begin position="712"/>
        <end position="725"/>
    </location>
</feature>
<feature type="compositionally biased region" description="Gly residues" evidence="9">
    <location>
        <begin position="778"/>
        <end position="795"/>
    </location>
</feature>
<evidence type="ECO:0000256" key="1">
    <source>
        <dbReference type="ARBA" id="ARBA00022645"/>
    </source>
</evidence>
<dbReference type="RefSeq" id="WP_312873939.1">
    <property type="nucleotide sequence ID" value="NZ_JACHMG010000001.1"/>
</dbReference>
<keyword evidence="10" id="KW-1133">Transmembrane helix</keyword>
<feature type="domain" description="Penicillin-binding protein transpeptidase" evidence="11">
    <location>
        <begin position="396"/>
        <end position="665"/>
    </location>
</feature>
<feature type="region of interest" description="Disordered" evidence="9">
    <location>
        <begin position="629"/>
        <end position="651"/>
    </location>
</feature>
<dbReference type="GO" id="GO:0006508">
    <property type="term" value="P:proteolysis"/>
    <property type="evidence" value="ECO:0007669"/>
    <property type="project" value="UniProtKB-KW"/>
</dbReference>
<keyword evidence="14" id="KW-1185">Reference proteome</keyword>
<dbReference type="GO" id="GO:0030288">
    <property type="term" value="C:outer membrane-bounded periplasmic space"/>
    <property type="evidence" value="ECO:0007669"/>
    <property type="project" value="TreeGrafter"/>
</dbReference>
<organism evidence="13 14">
    <name type="scientific">Amycolatopsis jiangsuensis</name>
    <dbReference type="NCBI Taxonomy" id="1181879"/>
    <lineage>
        <taxon>Bacteria</taxon>
        <taxon>Bacillati</taxon>
        <taxon>Actinomycetota</taxon>
        <taxon>Actinomycetes</taxon>
        <taxon>Pseudonocardiales</taxon>
        <taxon>Pseudonocardiaceae</taxon>
        <taxon>Amycolatopsis</taxon>
    </lineage>
</organism>
<dbReference type="Gene3D" id="1.10.3810.10">
    <property type="entry name" value="Biosynthetic peptidoglycan transglycosylase-like"/>
    <property type="match status" value="1"/>
</dbReference>
<comment type="catalytic activity">
    <reaction evidence="7">
        <text>Preferential cleavage: (Ac)2-L-Lys-D-Ala-|-D-Ala. Also transpeptidation of peptidyl-alanyl moieties that are N-acyl substituents of D-alanine.</text>
        <dbReference type="EC" id="3.4.16.4"/>
    </reaction>
</comment>
<dbReference type="PANTHER" id="PTHR32282">
    <property type="entry name" value="BINDING PROTEIN TRANSPEPTIDASE, PUTATIVE-RELATED"/>
    <property type="match status" value="1"/>
</dbReference>
<dbReference type="InterPro" id="IPR001460">
    <property type="entry name" value="PCN-bd_Tpept"/>
</dbReference>
<dbReference type="Proteomes" id="UP000581769">
    <property type="component" value="Unassembled WGS sequence"/>
</dbReference>
<dbReference type="InterPro" id="IPR036950">
    <property type="entry name" value="PBP_transglycosylase"/>
</dbReference>
<evidence type="ECO:0000256" key="6">
    <source>
        <dbReference type="ARBA" id="ARBA00023268"/>
    </source>
</evidence>
<dbReference type="Pfam" id="PF00905">
    <property type="entry name" value="Transpeptidase"/>
    <property type="match status" value="1"/>
</dbReference>
<reference evidence="13 14" key="1">
    <citation type="submission" date="2020-08" db="EMBL/GenBank/DDBJ databases">
        <title>Sequencing the genomes of 1000 actinobacteria strains.</title>
        <authorList>
            <person name="Klenk H.-P."/>
        </authorList>
    </citation>
    <scope>NUCLEOTIDE SEQUENCE [LARGE SCALE GENOMIC DNA]</scope>
    <source>
        <strain evidence="13 14">DSM 45859</strain>
    </source>
</reference>
<dbReference type="InterPro" id="IPR023346">
    <property type="entry name" value="Lysozyme-like_dom_sf"/>
</dbReference>
<feature type="region of interest" description="Disordered" evidence="9">
    <location>
        <begin position="712"/>
        <end position="805"/>
    </location>
</feature>
<keyword evidence="5" id="KW-0378">Hydrolase</keyword>
<keyword evidence="2" id="KW-0645">Protease</keyword>
<dbReference type="GO" id="GO:0008658">
    <property type="term" value="F:penicillin binding"/>
    <property type="evidence" value="ECO:0007669"/>
    <property type="project" value="InterPro"/>
</dbReference>
<keyword evidence="3" id="KW-0328">Glycosyltransferase</keyword>
<name>A0A840J1E8_9PSEU</name>
<evidence type="ECO:0000256" key="2">
    <source>
        <dbReference type="ARBA" id="ARBA00022670"/>
    </source>
</evidence>
<evidence type="ECO:0000256" key="3">
    <source>
        <dbReference type="ARBA" id="ARBA00022676"/>
    </source>
</evidence>
<dbReference type="SUPFAM" id="SSF56601">
    <property type="entry name" value="beta-lactamase/transpeptidase-like"/>
    <property type="match status" value="1"/>
</dbReference>
<keyword evidence="4" id="KW-0808">Transferase</keyword>
<dbReference type="GO" id="GO:0009252">
    <property type="term" value="P:peptidoglycan biosynthetic process"/>
    <property type="evidence" value="ECO:0007669"/>
    <property type="project" value="TreeGrafter"/>
</dbReference>
<dbReference type="GO" id="GO:0008955">
    <property type="term" value="F:peptidoglycan glycosyltransferase activity"/>
    <property type="evidence" value="ECO:0007669"/>
    <property type="project" value="UniProtKB-EC"/>
</dbReference>
<keyword evidence="6" id="KW-0511">Multifunctional enzyme</keyword>
<comment type="caution">
    <text evidence="13">The sequence shown here is derived from an EMBL/GenBank/DDBJ whole genome shotgun (WGS) entry which is preliminary data.</text>
</comment>